<keyword evidence="12 17" id="KW-0239">DNA-directed DNA polymerase</keyword>
<dbReference type="InterPro" id="IPR043128">
    <property type="entry name" value="Rev_trsase/Diguanyl_cyclase"/>
</dbReference>
<dbReference type="GO" id="GO:0006281">
    <property type="term" value="P:DNA repair"/>
    <property type="evidence" value="ECO:0007669"/>
    <property type="project" value="UniProtKB-UniRule"/>
</dbReference>
<dbReference type="Proteomes" id="UP000885830">
    <property type="component" value="Unassembled WGS sequence"/>
</dbReference>
<comment type="similarity">
    <text evidence="2 17">Belongs to the DNA polymerase type-Y family.</text>
</comment>
<dbReference type="InterPro" id="IPR036775">
    <property type="entry name" value="DNA_pol_Y-fam_lit_finger_sf"/>
</dbReference>
<evidence type="ECO:0000256" key="5">
    <source>
        <dbReference type="ARBA" id="ARBA00022490"/>
    </source>
</evidence>
<keyword evidence="4 17" id="KW-0515">Mutator protein</keyword>
<dbReference type="NCBIfam" id="NF002677">
    <property type="entry name" value="PRK02406.1"/>
    <property type="match status" value="1"/>
</dbReference>
<gene>
    <name evidence="17" type="primary">dinB</name>
    <name evidence="19" type="ORF">ENJ42_03215</name>
</gene>
<comment type="caution">
    <text evidence="19">The sequence shown here is derived from an EMBL/GenBank/DDBJ whole genome shotgun (WGS) entry which is preliminary data.</text>
</comment>
<dbReference type="EC" id="2.7.7.7" evidence="17"/>
<comment type="cofactor">
    <cofactor evidence="17">
        <name>Mg(2+)</name>
        <dbReference type="ChEBI" id="CHEBI:18420"/>
    </cofactor>
    <text evidence="17">Binds 2 magnesium ions per subunit.</text>
</comment>
<evidence type="ECO:0000256" key="3">
    <source>
        <dbReference type="ARBA" id="ARBA00011245"/>
    </source>
</evidence>
<dbReference type="SUPFAM" id="SSF100879">
    <property type="entry name" value="Lesion bypass DNA polymerase (Y-family), little finger domain"/>
    <property type="match status" value="1"/>
</dbReference>
<dbReference type="AlphaFoldDB" id="A0A7C5R3S7"/>
<reference evidence="19" key="1">
    <citation type="journal article" date="2020" name="mSystems">
        <title>Genome- and Community-Level Interaction Insights into Carbon Utilization and Element Cycling Functions of Hydrothermarchaeota in Hydrothermal Sediment.</title>
        <authorList>
            <person name="Zhou Z."/>
            <person name="Liu Y."/>
            <person name="Xu W."/>
            <person name="Pan J."/>
            <person name="Luo Z.H."/>
            <person name="Li M."/>
        </authorList>
    </citation>
    <scope>NUCLEOTIDE SEQUENCE [LARGE SCALE GENOMIC DNA]</scope>
    <source>
        <strain evidence="19">HyVt-485</strain>
    </source>
</reference>
<dbReference type="Gene3D" id="3.30.1490.100">
    <property type="entry name" value="DNA polymerase, Y-family, little finger domain"/>
    <property type="match status" value="1"/>
</dbReference>
<dbReference type="EMBL" id="DRMJ01000158">
    <property type="protein sequence ID" value="HHL42606.1"/>
    <property type="molecule type" value="Genomic_DNA"/>
</dbReference>
<dbReference type="InterPro" id="IPR001126">
    <property type="entry name" value="UmuC"/>
</dbReference>
<dbReference type="SUPFAM" id="SSF56672">
    <property type="entry name" value="DNA/RNA polymerases"/>
    <property type="match status" value="1"/>
</dbReference>
<dbReference type="GO" id="GO:0009432">
    <property type="term" value="P:SOS response"/>
    <property type="evidence" value="ECO:0007669"/>
    <property type="project" value="TreeGrafter"/>
</dbReference>
<dbReference type="InterPro" id="IPR022880">
    <property type="entry name" value="DNApol_IV"/>
</dbReference>
<comment type="subunit">
    <text evidence="3 17">Monomer.</text>
</comment>
<dbReference type="GO" id="GO:0005829">
    <property type="term" value="C:cytosol"/>
    <property type="evidence" value="ECO:0007669"/>
    <property type="project" value="TreeGrafter"/>
</dbReference>
<evidence type="ECO:0000256" key="11">
    <source>
        <dbReference type="ARBA" id="ARBA00022842"/>
    </source>
</evidence>
<dbReference type="NCBIfam" id="NF002751">
    <property type="entry name" value="PRK02794.1"/>
    <property type="match status" value="1"/>
</dbReference>
<dbReference type="CDD" id="cd03586">
    <property type="entry name" value="PolY_Pol_IV_kappa"/>
    <property type="match status" value="1"/>
</dbReference>
<feature type="site" description="Substrate discrimination" evidence="17">
    <location>
        <position position="44"/>
    </location>
</feature>
<evidence type="ECO:0000256" key="12">
    <source>
        <dbReference type="ARBA" id="ARBA00022932"/>
    </source>
</evidence>
<evidence type="ECO:0000256" key="7">
    <source>
        <dbReference type="ARBA" id="ARBA00022695"/>
    </source>
</evidence>
<dbReference type="Gene3D" id="3.40.1170.60">
    <property type="match status" value="1"/>
</dbReference>
<keyword evidence="10 17" id="KW-0227">DNA damage</keyword>
<feature type="binding site" evidence="17">
    <location>
        <position position="132"/>
    </location>
    <ligand>
        <name>Mg(2+)</name>
        <dbReference type="ChEBI" id="CHEBI:18420"/>
    </ligand>
</feature>
<proteinExistence type="inferred from homology"/>
<name>A0A7C5R3S7_9PROT</name>
<dbReference type="PANTHER" id="PTHR11076:SF33">
    <property type="entry name" value="DNA POLYMERASE KAPPA"/>
    <property type="match status" value="1"/>
</dbReference>
<dbReference type="InterPro" id="IPR050116">
    <property type="entry name" value="DNA_polymerase-Y"/>
</dbReference>
<dbReference type="InterPro" id="IPR043502">
    <property type="entry name" value="DNA/RNA_pol_sf"/>
</dbReference>
<feature type="active site" evidence="17">
    <location>
        <position position="133"/>
    </location>
</feature>
<evidence type="ECO:0000256" key="15">
    <source>
        <dbReference type="ARBA" id="ARBA00025589"/>
    </source>
</evidence>
<keyword evidence="7 17" id="KW-0548">Nucleotidyltransferase</keyword>
<evidence type="ECO:0000256" key="1">
    <source>
        <dbReference type="ARBA" id="ARBA00004496"/>
    </source>
</evidence>
<keyword evidence="11 17" id="KW-0460">Magnesium</keyword>
<evidence type="ECO:0000256" key="6">
    <source>
        <dbReference type="ARBA" id="ARBA00022679"/>
    </source>
</evidence>
<evidence type="ECO:0000256" key="13">
    <source>
        <dbReference type="ARBA" id="ARBA00023125"/>
    </source>
</evidence>
<keyword evidence="5 17" id="KW-0963">Cytoplasm</keyword>
<dbReference type="GO" id="GO:0003887">
    <property type="term" value="F:DNA-directed DNA polymerase activity"/>
    <property type="evidence" value="ECO:0007669"/>
    <property type="project" value="UniProtKB-UniRule"/>
</dbReference>
<sequence length="429" mass="47459">MCQECGTHLSVRSDICAACGSRRLVFHPEITTLSIAHVDCDAFFCSVEKRDNPELINKPVIVGGGKRGVVAAACYNARIFGIRSAMPMFKALKACPDVVVIRPNMQKYVKEGARIKQMMLDLTPMVEPLSIDEAFLDLTGTQRLHAGTPAQTLVRLQHRILQEVGVTVSIGLSYNKFLAKTASDLDKPHGFAVLGRADALDFLAPKPVEFVFGVGPAFARSLKKRGIVTIADVRKRSDSYMMKTFGEAGFRLARLARAEDTRTINPISKRKSISTEITFNKDLQGFETLSDKLWQVCVKTSDRAKAKTMAGRVVTLKLKTAHFQSLTRRRKVAEAVQLADELFRICLPLLEAETAGRYRARKFRLIGVGISELCPPSHDHGDLLDPTAISRRRAERASDLIREKFGKSALVKGRVLRQNPDKGGKPEKG</sequence>
<dbReference type="FunFam" id="3.30.1490.100:FF:000004">
    <property type="entry name" value="DNA polymerase IV"/>
    <property type="match status" value="1"/>
</dbReference>
<dbReference type="Pfam" id="PF00817">
    <property type="entry name" value="IMS"/>
    <property type="match status" value="1"/>
</dbReference>
<evidence type="ECO:0000313" key="19">
    <source>
        <dbReference type="EMBL" id="HHL42606.1"/>
    </source>
</evidence>
<evidence type="ECO:0000256" key="8">
    <source>
        <dbReference type="ARBA" id="ARBA00022705"/>
    </source>
</evidence>
<dbReference type="Gene3D" id="1.10.150.20">
    <property type="entry name" value="5' to 3' exonuclease, C-terminal subdomain"/>
    <property type="match status" value="1"/>
</dbReference>
<dbReference type="GO" id="GO:0000287">
    <property type="term" value="F:magnesium ion binding"/>
    <property type="evidence" value="ECO:0007669"/>
    <property type="project" value="UniProtKB-UniRule"/>
</dbReference>
<feature type="domain" description="UmuC" evidence="18">
    <location>
        <begin position="35"/>
        <end position="215"/>
    </location>
</feature>
<keyword evidence="8 17" id="KW-0235">DNA replication</keyword>
<dbReference type="Gene3D" id="3.30.70.270">
    <property type="match status" value="1"/>
</dbReference>
<keyword evidence="9 17" id="KW-0479">Metal-binding</keyword>
<keyword evidence="6 17" id="KW-0808">Transferase</keyword>
<dbReference type="HAMAP" id="MF_01113">
    <property type="entry name" value="DNApol_IV"/>
    <property type="match status" value="1"/>
</dbReference>
<dbReference type="FunFam" id="3.40.1170.60:FF:000001">
    <property type="entry name" value="DNA polymerase IV"/>
    <property type="match status" value="1"/>
</dbReference>
<comment type="subcellular location">
    <subcellularLocation>
        <location evidence="1 17">Cytoplasm</location>
    </subcellularLocation>
</comment>
<evidence type="ECO:0000256" key="2">
    <source>
        <dbReference type="ARBA" id="ARBA00010945"/>
    </source>
</evidence>
<evidence type="ECO:0000256" key="14">
    <source>
        <dbReference type="ARBA" id="ARBA00023204"/>
    </source>
</evidence>
<feature type="binding site" evidence="17">
    <location>
        <position position="39"/>
    </location>
    <ligand>
        <name>Mg(2+)</name>
        <dbReference type="ChEBI" id="CHEBI:18420"/>
    </ligand>
</feature>
<comment type="function">
    <text evidence="15 17">Poorly processive, error-prone DNA polymerase involved in untargeted mutagenesis. Copies undamaged DNA at stalled replication forks, which arise in vivo from mismatched or misaligned primer ends. These misaligned primers can be extended by PolIV. Exhibits no 3'-5' exonuclease (proofreading) activity. May be involved in translesional synthesis, in conjunction with the beta clamp from PolIII.</text>
</comment>
<dbReference type="GO" id="GO:0003684">
    <property type="term" value="F:damaged DNA binding"/>
    <property type="evidence" value="ECO:0007669"/>
    <property type="project" value="InterPro"/>
</dbReference>
<protein>
    <recommendedName>
        <fullName evidence="17">DNA polymerase IV</fullName>
        <shortName evidence="17">Pol IV</shortName>
        <ecNumber evidence="17">2.7.7.7</ecNumber>
    </recommendedName>
</protein>
<dbReference type="GO" id="GO:0006261">
    <property type="term" value="P:DNA-templated DNA replication"/>
    <property type="evidence" value="ECO:0007669"/>
    <property type="project" value="UniProtKB-UniRule"/>
</dbReference>
<dbReference type="Pfam" id="PF11799">
    <property type="entry name" value="IMS_C"/>
    <property type="match status" value="1"/>
</dbReference>
<evidence type="ECO:0000256" key="17">
    <source>
        <dbReference type="HAMAP-Rule" id="MF_01113"/>
    </source>
</evidence>
<dbReference type="PROSITE" id="PS50173">
    <property type="entry name" value="UMUC"/>
    <property type="match status" value="1"/>
</dbReference>
<comment type="catalytic activity">
    <reaction evidence="16 17">
        <text>DNA(n) + a 2'-deoxyribonucleoside 5'-triphosphate = DNA(n+1) + diphosphate</text>
        <dbReference type="Rhea" id="RHEA:22508"/>
        <dbReference type="Rhea" id="RHEA-COMP:17339"/>
        <dbReference type="Rhea" id="RHEA-COMP:17340"/>
        <dbReference type="ChEBI" id="CHEBI:33019"/>
        <dbReference type="ChEBI" id="CHEBI:61560"/>
        <dbReference type="ChEBI" id="CHEBI:173112"/>
        <dbReference type="EC" id="2.7.7.7"/>
    </reaction>
</comment>
<dbReference type="InterPro" id="IPR017961">
    <property type="entry name" value="DNA_pol_Y-fam_little_finger"/>
</dbReference>
<dbReference type="GO" id="GO:0042276">
    <property type="term" value="P:error-prone translesion synthesis"/>
    <property type="evidence" value="ECO:0007669"/>
    <property type="project" value="TreeGrafter"/>
</dbReference>
<keyword evidence="13 17" id="KW-0238">DNA-binding</keyword>
<accession>A0A7C5R3S7</accession>
<evidence type="ECO:0000256" key="9">
    <source>
        <dbReference type="ARBA" id="ARBA00022723"/>
    </source>
</evidence>
<dbReference type="PANTHER" id="PTHR11076">
    <property type="entry name" value="DNA REPAIR POLYMERASE UMUC / TRANSFERASE FAMILY MEMBER"/>
    <property type="match status" value="1"/>
</dbReference>
<evidence type="ECO:0000256" key="16">
    <source>
        <dbReference type="ARBA" id="ARBA00049244"/>
    </source>
</evidence>
<evidence type="ECO:0000256" key="4">
    <source>
        <dbReference type="ARBA" id="ARBA00022457"/>
    </source>
</evidence>
<keyword evidence="14 17" id="KW-0234">DNA repair</keyword>
<evidence type="ECO:0000259" key="18">
    <source>
        <dbReference type="PROSITE" id="PS50173"/>
    </source>
</evidence>
<evidence type="ECO:0000256" key="10">
    <source>
        <dbReference type="ARBA" id="ARBA00022763"/>
    </source>
</evidence>
<organism evidence="19">
    <name type="scientific">Hellea balneolensis</name>
    <dbReference type="NCBI Taxonomy" id="287478"/>
    <lineage>
        <taxon>Bacteria</taxon>
        <taxon>Pseudomonadati</taxon>
        <taxon>Pseudomonadota</taxon>
        <taxon>Alphaproteobacteria</taxon>
        <taxon>Maricaulales</taxon>
        <taxon>Robiginitomaculaceae</taxon>
        <taxon>Hellea</taxon>
    </lineage>
</organism>